<dbReference type="KEGG" id="gbm:Gbem_1628"/>
<dbReference type="InterPro" id="IPR017850">
    <property type="entry name" value="Alkaline_phosphatase_core_sf"/>
</dbReference>
<evidence type="ECO:0008006" key="3">
    <source>
        <dbReference type="Google" id="ProtNLM"/>
    </source>
</evidence>
<organism evidence="1 2">
    <name type="scientific">Citrifermentans bemidjiense (strain ATCC BAA-1014 / DSM 16622 / JCM 12645 / Bem)</name>
    <name type="common">Geobacter bemidjiensis</name>
    <dbReference type="NCBI Taxonomy" id="404380"/>
    <lineage>
        <taxon>Bacteria</taxon>
        <taxon>Pseudomonadati</taxon>
        <taxon>Thermodesulfobacteriota</taxon>
        <taxon>Desulfuromonadia</taxon>
        <taxon>Geobacterales</taxon>
        <taxon>Geobacteraceae</taxon>
        <taxon>Citrifermentans</taxon>
    </lineage>
</organism>
<dbReference type="RefSeq" id="WP_012530062.1">
    <property type="nucleotide sequence ID" value="NC_011146.1"/>
</dbReference>
<dbReference type="SUPFAM" id="SSF53649">
    <property type="entry name" value="Alkaline phosphatase-like"/>
    <property type="match status" value="1"/>
</dbReference>
<reference evidence="1 2" key="1">
    <citation type="submission" date="2008-07" db="EMBL/GenBank/DDBJ databases">
        <title>Complete sequence of Geobacter bemidjiensis BEM.</title>
        <authorList>
            <consortium name="US DOE Joint Genome Institute"/>
            <person name="Lucas S."/>
            <person name="Copeland A."/>
            <person name="Lapidus A."/>
            <person name="Glavina del Rio T."/>
            <person name="Dalin E."/>
            <person name="Tice H."/>
            <person name="Bruce D."/>
            <person name="Goodwin L."/>
            <person name="Pitluck S."/>
            <person name="Kiss H."/>
            <person name="Brettin T."/>
            <person name="Detter J.C."/>
            <person name="Han C."/>
            <person name="Kuske C.R."/>
            <person name="Schmutz J."/>
            <person name="Larimer F."/>
            <person name="Land M."/>
            <person name="Hauser L."/>
            <person name="Kyrpides N."/>
            <person name="Lykidis A."/>
            <person name="Lovley D."/>
            <person name="Richardson P."/>
        </authorList>
    </citation>
    <scope>NUCLEOTIDE SEQUENCE [LARGE SCALE GENOMIC DNA]</scope>
    <source>
        <strain evidence="2">ATCC BAA-1014 / DSM 16622 / JCM 12645 / Bem</strain>
    </source>
</reference>
<dbReference type="InterPro" id="IPR002591">
    <property type="entry name" value="Phosphodiest/P_Trfase"/>
</dbReference>
<dbReference type="OrthoDB" id="9771966at2"/>
<reference evidence="1 2" key="2">
    <citation type="journal article" date="2010" name="BMC Genomics">
        <title>The genome of Geobacter bemidjiensis, exemplar for the subsurface clade of Geobacter species that predominate in Fe(III)-reducing subsurface environments.</title>
        <authorList>
            <person name="Aklujkar M."/>
            <person name="Young N.D."/>
            <person name="Holmes D."/>
            <person name="Chavan M."/>
            <person name="Risso C."/>
            <person name="Kiss H.E."/>
            <person name="Han C.S."/>
            <person name="Land M.L."/>
            <person name="Lovley D.R."/>
        </authorList>
    </citation>
    <scope>NUCLEOTIDE SEQUENCE [LARGE SCALE GENOMIC DNA]</scope>
    <source>
        <strain evidence="2">ATCC BAA-1014 / DSM 16622 / JCM 12645 / Bem</strain>
    </source>
</reference>
<gene>
    <name evidence="1" type="ordered locus">Gbem_1628</name>
</gene>
<dbReference type="STRING" id="404380.Gbem_1628"/>
<dbReference type="AlphaFoldDB" id="B5E8R1"/>
<dbReference type="Gene3D" id="3.40.720.10">
    <property type="entry name" value="Alkaline Phosphatase, subunit A"/>
    <property type="match status" value="2"/>
</dbReference>
<dbReference type="Proteomes" id="UP000008825">
    <property type="component" value="Chromosome"/>
</dbReference>
<name>B5E8R1_CITBB</name>
<dbReference type="EMBL" id="CP001124">
    <property type="protein sequence ID" value="ACH38646.1"/>
    <property type="molecule type" value="Genomic_DNA"/>
</dbReference>
<evidence type="ECO:0000313" key="2">
    <source>
        <dbReference type="Proteomes" id="UP000008825"/>
    </source>
</evidence>
<protein>
    <recommendedName>
        <fullName evidence="3">Type I phosphodiesterase/nucleotide pyrophosphatase</fullName>
    </recommendedName>
</protein>
<accession>B5E8R1</accession>
<dbReference type="eggNOG" id="COG3379">
    <property type="taxonomic scope" value="Bacteria"/>
</dbReference>
<sequence>MSKTIFLGIDGMDPKIAEQLMSAGQLPNFERLAARGHYSQLATINPPQSPVVWSTIATGLAPSGHGIYDFIHRDPATYKPYLSLHRIEHGRYVNPVQGETFWEKCAAKGIGSTLLKWPMGFPPRPFPGQMLAGLGAPDLRGMLGTYTCYTSAPEKMERDAKGRIVPVPGSAQSVQTDITGPFTVGLTGRKATTIPLNIQLDANSVTCRIGRQSFTLAPGQWSPWLTIVFDIGFFRTVKGICRFYLSGLHPEFSLYMTPVNVAFDSSEFPISHPADYAVELADAIGPFSTLGLAEDTNAVNDGALDEDGFISLCDGIMAERESMFLYELSRFREGLLACVFDTTDRIQHIFWRMHDTGHPMHDPALAESYNDVIPRYYRWMDRILGVVLDRAPDAALICCSDHGFCSFRRSVQVNDWLLREGFLALKPGAKLCEGLFEEIDWSRSQAYAAGLNSIYLNLRGREKEGILNESELPALKSKLAARLASLYDRGRPVVCRVHDAELLKGDNPHAAAGGPDLVVGFAEGYRASWQTAIGGITGGEIIEDNLKKWSGDHCCDASLVPGVLFTNAPTTGYMSSVNEIGNMLAELTQR</sequence>
<evidence type="ECO:0000313" key="1">
    <source>
        <dbReference type="EMBL" id="ACH38646.1"/>
    </source>
</evidence>
<proteinExistence type="predicted"/>
<keyword evidence="2" id="KW-1185">Reference proteome</keyword>
<dbReference type="Pfam" id="PF01663">
    <property type="entry name" value="Phosphodiest"/>
    <property type="match status" value="2"/>
</dbReference>
<dbReference type="HOGENOM" id="CLU_390148_0_0_7"/>